<dbReference type="Proteomes" id="UP001589783">
    <property type="component" value="Unassembled WGS sequence"/>
</dbReference>
<keyword evidence="1" id="KW-0732">Signal</keyword>
<protein>
    <recommendedName>
        <fullName evidence="4">Secreted protein</fullName>
    </recommendedName>
</protein>
<feature type="signal peptide" evidence="1">
    <location>
        <begin position="1"/>
        <end position="29"/>
    </location>
</feature>
<evidence type="ECO:0000256" key="1">
    <source>
        <dbReference type="SAM" id="SignalP"/>
    </source>
</evidence>
<organism evidence="2 3">
    <name type="scientific">Gordonia phosphorivorans</name>
    <dbReference type="NCBI Taxonomy" id="1056982"/>
    <lineage>
        <taxon>Bacteria</taxon>
        <taxon>Bacillati</taxon>
        <taxon>Actinomycetota</taxon>
        <taxon>Actinomycetes</taxon>
        <taxon>Mycobacteriales</taxon>
        <taxon>Gordoniaceae</taxon>
        <taxon>Gordonia</taxon>
    </lineage>
</organism>
<comment type="caution">
    <text evidence="2">The sequence shown here is derived from an EMBL/GenBank/DDBJ whole genome shotgun (WGS) entry which is preliminary data.</text>
</comment>
<feature type="chain" id="PRO_5046987961" description="Secreted protein" evidence="1">
    <location>
        <begin position="30"/>
        <end position="144"/>
    </location>
</feature>
<proteinExistence type="predicted"/>
<sequence>MATSLNRKNRRRKKAAALVAVGASATLLAGGLVPAQSNATVVPGVATCTPGGVDGAWLLPASADCQKADPALIATVGDALLGLVMPNLGISLGTFNGALATAGLELNLVLIGGNVIIPGHASIAGTGGGSRRPAGGQVCSEVRQ</sequence>
<dbReference type="RefSeq" id="WP_382362867.1">
    <property type="nucleotide sequence ID" value="NZ_JBHLWV010000016.1"/>
</dbReference>
<evidence type="ECO:0008006" key="4">
    <source>
        <dbReference type="Google" id="ProtNLM"/>
    </source>
</evidence>
<accession>A0ABV6H7K1</accession>
<dbReference type="EMBL" id="JBHLWV010000016">
    <property type="protein sequence ID" value="MFC0314790.1"/>
    <property type="molecule type" value="Genomic_DNA"/>
</dbReference>
<evidence type="ECO:0000313" key="3">
    <source>
        <dbReference type="Proteomes" id="UP001589783"/>
    </source>
</evidence>
<keyword evidence="3" id="KW-1185">Reference proteome</keyword>
<name>A0ABV6H7K1_9ACTN</name>
<reference evidence="2 3" key="1">
    <citation type="submission" date="2024-09" db="EMBL/GenBank/DDBJ databases">
        <authorList>
            <person name="Sun Q."/>
            <person name="Mori K."/>
        </authorList>
    </citation>
    <scope>NUCLEOTIDE SEQUENCE [LARGE SCALE GENOMIC DNA]</scope>
    <source>
        <strain evidence="2 3">CCM 7957</strain>
    </source>
</reference>
<evidence type="ECO:0000313" key="2">
    <source>
        <dbReference type="EMBL" id="MFC0314790.1"/>
    </source>
</evidence>
<gene>
    <name evidence="2" type="ORF">ACFFJD_07990</name>
</gene>